<sequence>MLNIIAADGWSSDALWSWYCARRALGEALSALEDAGAALLPLVDASEWHAKGVMALHELIVEARARTASEVGELNSRLWEIDALAAS</sequence>
<organism evidence="1 2">
    <name type="scientific">Microbacterium aerolatum</name>
    <dbReference type="NCBI Taxonomy" id="153731"/>
    <lineage>
        <taxon>Bacteria</taxon>
        <taxon>Bacillati</taxon>
        <taxon>Actinomycetota</taxon>
        <taxon>Actinomycetes</taxon>
        <taxon>Micrococcales</taxon>
        <taxon>Microbacteriaceae</taxon>
        <taxon>Microbacterium</taxon>
    </lineage>
</organism>
<comment type="caution">
    <text evidence="1">The sequence shown here is derived from an EMBL/GenBank/DDBJ whole genome shotgun (WGS) entry which is preliminary data.</text>
</comment>
<proteinExistence type="predicted"/>
<dbReference type="EMBL" id="BJUW01000003">
    <property type="protein sequence ID" value="GEK85609.1"/>
    <property type="molecule type" value="Genomic_DNA"/>
</dbReference>
<dbReference type="RefSeq" id="WP_147038259.1">
    <property type="nucleotide sequence ID" value="NZ_BJUW01000003.1"/>
</dbReference>
<evidence type="ECO:0000313" key="2">
    <source>
        <dbReference type="Proteomes" id="UP000321225"/>
    </source>
</evidence>
<protein>
    <submittedName>
        <fullName evidence="1">Uncharacterized protein</fullName>
    </submittedName>
</protein>
<evidence type="ECO:0000313" key="1">
    <source>
        <dbReference type="EMBL" id="GEK85609.1"/>
    </source>
</evidence>
<dbReference type="OrthoDB" id="5083319at2"/>
<dbReference type="Proteomes" id="UP000321225">
    <property type="component" value="Unassembled WGS sequence"/>
</dbReference>
<dbReference type="AlphaFoldDB" id="A0A511ABS1"/>
<keyword evidence="2" id="KW-1185">Reference proteome</keyword>
<gene>
    <name evidence="1" type="ORF">MAE01_07850</name>
</gene>
<name>A0A511ABS1_9MICO</name>
<accession>A0A511ABS1</accession>
<reference evidence="1 2" key="1">
    <citation type="submission" date="2019-07" db="EMBL/GenBank/DDBJ databases">
        <title>Whole genome shotgun sequence of Microbacterium aerolatum NBRC 103071.</title>
        <authorList>
            <person name="Hosoyama A."/>
            <person name="Uohara A."/>
            <person name="Ohji S."/>
            <person name="Ichikawa N."/>
        </authorList>
    </citation>
    <scope>NUCLEOTIDE SEQUENCE [LARGE SCALE GENOMIC DNA]</scope>
    <source>
        <strain evidence="1 2">NBRC 103071</strain>
    </source>
</reference>